<name>A0A8J7M1P4_9BACT</name>
<dbReference type="InterPro" id="IPR007922">
    <property type="entry name" value="DciA-like"/>
</dbReference>
<dbReference type="Pfam" id="PF05258">
    <property type="entry name" value="DciA"/>
    <property type="match status" value="1"/>
</dbReference>
<evidence type="ECO:0000313" key="2">
    <source>
        <dbReference type="EMBL" id="MBJ6727039.1"/>
    </source>
</evidence>
<proteinExistence type="predicted"/>
<dbReference type="PANTHER" id="PTHR36456">
    <property type="entry name" value="UPF0232 PROTEIN SCO3875"/>
    <property type="match status" value="1"/>
</dbReference>
<evidence type="ECO:0000313" key="3">
    <source>
        <dbReference type="Proteomes" id="UP000636888"/>
    </source>
</evidence>
<protein>
    <submittedName>
        <fullName evidence="2">DUF721 domain-containing protein</fullName>
    </submittedName>
</protein>
<accession>A0A8J7M1P4</accession>
<evidence type="ECO:0000256" key="1">
    <source>
        <dbReference type="SAM" id="MobiDB-lite"/>
    </source>
</evidence>
<dbReference type="EMBL" id="JAEMHM010000019">
    <property type="protein sequence ID" value="MBJ6727039.1"/>
    <property type="molecule type" value="Genomic_DNA"/>
</dbReference>
<feature type="region of interest" description="Disordered" evidence="1">
    <location>
        <begin position="102"/>
        <end position="121"/>
    </location>
</feature>
<organism evidence="2 3">
    <name type="scientific">Geomesophilobacter sediminis</name>
    <dbReference type="NCBI Taxonomy" id="2798584"/>
    <lineage>
        <taxon>Bacteria</taxon>
        <taxon>Pseudomonadati</taxon>
        <taxon>Thermodesulfobacteriota</taxon>
        <taxon>Desulfuromonadia</taxon>
        <taxon>Geobacterales</taxon>
        <taxon>Geobacteraceae</taxon>
        <taxon>Geomesophilobacter</taxon>
    </lineage>
</organism>
<dbReference type="PANTHER" id="PTHR36456:SF1">
    <property type="entry name" value="UPF0232 PROTEIN SCO3875"/>
    <property type="match status" value="1"/>
</dbReference>
<dbReference type="RefSeq" id="WP_199385956.1">
    <property type="nucleotide sequence ID" value="NZ_JAEMHM010000019.1"/>
</dbReference>
<dbReference type="AlphaFoldDB" id="A0A8J7M1P4"/>
<gene>
    <name evidence="2" type="ORF">JFN93_20195</name>
</gene>
<comment type="caution">
    <text evidence="2">The sequence shown here is derived from an EMBL/GenBank/DDBJ whole genome shotgun (WGS) entry which is preliminary data.</text>
</comment>
<sequence>MADKRPRMRRPTTVSSILSGVFTGTPAAERLREGQIWVVWEDAVGPGIAAHAHPVSFRDGTLTLAVESAPWMQQLTYLKREIIAKVNEALREPMVRDLYLKAGRVKPAPPPPPERKRRPLTEEEIQWANEQANSLEDPELRAVFERLIKRDLENR</sequence>
<keyword evidence="3" id="KW-1185">Reference proteome</keyword>
<reference evidence="2" key="1">
    <citation type="submission" date="2020-12" db="EMBL/GenBank/DDBJ databases">
        <title>Geomonas sp. Red875, isolated from river sediment.</title>
        <authorList>
            <person name="Xu Z."/>
            <person name="Zhang Z."/>
            <person name="Masuda Y."/>
            <person name="Itoh H."/>
            <person name="Senoo K."/>
        </authorList>
    </citation>
    <scope>NUCLEOTIDE SEQUENCE</scope>
    <source>
        <strain evidence="2">Red875</strain>
    </source>
</reference>
<dbReference type="Proteomes" id="UP000636888">
    <property type="component" value="Unassembled WGS sequence"/>
</dbReference>